<feature type="region of interest" description="Disordered" evidence="2">
    <location>
        <begin position="86"/>
        <end position="122"/>
    </location>
</feature>
<comment type="caution">
    <text evidence="3">The sequence shown here is derived from an EMBL/GenBank/DDBJ whole genome shotgun (WGS) entry which is preliminary data.</text>
</comment>
<feature type="region of interest" description="Disordered" evidence="2">
    <location>
        <begin position="630"/>
        <end position="674"/>
    </location>
</feature>
<protein>
    <submittedName>
        <fullName evidence="3">Uncharacterized protein</fullName>
    </submittedName>
</protein>
<name>A0AAD1Y7D4_EUPCR</name>
<reference evidence="3" key="1">
    <citation type="submission" date="2023-07" db="EMBL/GenBank/DDBJ databases">
        <authorList>
            <consortium name="AG Swart"/>
            <person name="Singh M."/>
            <person name="Singh A."/>
            <person name="Seah K."/>
            <person name="Emmerich C."/>
        </authorList>
    </citation>
    <scope>NUCLEOTIDE SEQUENCE</scope>
    <source>
        <strain evidence="3">DP1</strain>
    </source>
</reference>
<proteinExistence type="predicted"/>
<evidence type="ECO:0000256" key="2">
    <source>
        <dbReference type="SAM" id="MobiDB-lite"/>
    </source>
</evidence>
<evidence type="ECO:0000313" key="4">
    <source>
        <dbReference type="Proteomes" id="UP001295684"/>
    </source>
</evidence>
<accession>A0AAD1Y7D4</accession>
<sequence>MFGNTLGHGSRGVSNSIASPGISSIFGGVTTSVEKPTQAASYAAAGAGAHVSQLRPQTQEKASVRYTPTFSSNAFGHADYAAPLSSKGNTGSRGLTSAGNNGISKKTQNTFESTGGASGKSAQPWDVNAYKEAHIAPAGSNYAVGPVKEVPKIGGAASSNWDNQTAIRHRKTQSQLDKEAFKLAEQETARLAKAQEAAEIARKKAERDAVNREMNQTLSQINARKRADWEAKKSDTTNLQQTQQLGHEIQELSFKSLQDRVSTQQQYRQELSKEKEQATRAALQQKAGDRELAKKLPGLVFECYQRDPAMKDQTKETGRYQKDQISEANCRKQREKHDISCPPEVFYTDKELAELRAEAEARNHELKSFTQSVANDQLRQHRAKVQSAQSSKRNTISQERAHLDKLQRLEQQDKEHRRRTKADRNQEMNSTLASISQAKAAAWEAAKADATNKLETEQLQSEIAQLTEASQQEKLRQTSEYRDELHALARARQHKASQDFHKIRHEEASSNGLVFECYARDPAMKEAHKQTGSFQQQQRQLEALRKKQDREAAIQPPPSLATAEQLEQLHSEAMSQHLERKLDLQKLMKTQYAETQKQKAAQLHRDKAQSQKEAARAAYLDEKMAHFEKEAQREAKQSYSHFLSGQLAEEKRRRQQECEERRHDPNIEKLAEEGQTMAEKVARYKAQLGL</sequence>
<organism evidence="3 4">
    <name type="scientific">Euplotes crassus</name>
    <dbReference type="NCBI Taxonomy" id="5936"/>
    <lineage>
        <taxon>Eukaryota</taxon>
        <taxon>Sar</taxon>
        <taxon>Alveolata</taxon>
        <taxon>Ciliophora</taxon>
        <taxon>Intramacronucleata</taxon>
        <taxon>Spirotrichea</taxon>
        <taxon>Hypotrichia</taxon>
        <taxon>Euplotida</taxon>
        <taxon>Euplotidae</taxon>
        <taxon>Moneuplotes</taxon>
    </lineage>
</organism>
<evidence type="ECO:0000313" key="3">
    <source>
        <dbReference type="EMBL" id="CAI2386771.1"/>
    </source>
</evidence>
<keyword evidence="1" id="KW-0175">Coiled coil</keyword>
<feature type="coiled-coil region" evidence="1">
    <location>
        <begin position="184"/>
        <end position="220"/>
    </location>
</feature>
<feature type="compositionally biased region" description="Basic and acidic residues" evidence="2">
    <location>
        <begin position="399"/>
        <end position="415"/>
    </location>
</feature>
<feature type="coiled-coil region" evidence="1">
    <location>
        <begin position="440"/>
        <end position="476"/>
    </location>
</feature>
<feature type="compositionally biased region" description="Basic and acidic residues" evidence="2">
    <location>
        <begin position="648"/>
        <end position="672"/>
    </location>
</feature>
<dbReference type="Proteomes" id="UP001295684">
    <property type="component" value="Unassembled WGS sequence"/>
</dbReference>
<feature type="compositionally biased region" description="Polar residues" evidence="2">
    <location>
        <begin position="86"/>
        <end position="115"/>
    </location>
</feature>
<feature type="region of interest" description="Disordered" evidence="2">
    <location>
        <begin position="311"/>
        <end position="335"/>
    </location>
</feature>
<dbReference type="AlphaFoldDB" id="A0AAD1Y7D4"/>
<gene>
    <name evidence="3" type="ORF">ECRASSUSDP1_LOCUS28395</name>
</gene>
<keyword evidence="4" id="KW-1185">Reference proteome</keyword>
<dbReference type="EMBL" id="CAMPGE010029304">
    <property type="protein sequence ID" value="CAI2386771.1"/>
    <property type="molecule type" value="Genomic_DNA"/>
</dbReference>
<evidence type="ECO:0000256" key="1">
    <source>
        <dbReference type="SAM" id="Coils"/>
    </source>
</evidence>
<feature type="region of interest" description="Disordered" evidence="2">
    <location>
        <begin position="372"/>
        <end position="435"/>
    </location>
</feature>
<feature type="compositionally biased region" description="Polar residues" evidence="2">
    <location>
        <begin position="386"/>
        <end position="398"/>
    </location>
</feature>